<dbReference type="InterPro" id="IPR010023">
    <property type="entry name" value="KdsC_fam"/>
</dbReference>
<dbReference type="Gene3D" id="3.40.50.1000">
    <property type="entry name" value="HAD superfamily/HAD-like"/>
    <property type="match status" value="1"/>
</dbReference>
<dbReference type="AlphaFoldDB" id="A0A2M9HD43"/>
<reference evidence="8 9" key="1">
    <citation type="submission" date="2017-10" db="EMBL/GenBank/DDBJ databases">
        <title>Draft genome sequences of strains TRE 1, TRE 9, TRE H and TRI 7, isolated from tamarins, belonging to four potential novel Bifidobacterium species.</title>
        <authorList>
            <person name="Mattarelli P."/>
            <person name="Modesto M."/>
            <person name="Puglisi E."/>
            <person name="Morelli L."/>
            <person name="Spezio C."/>
            <person name="Bonetti A."/>
            <person name="Sandri C."/>
        </authorList>
    </citation>
    <scope>NUCLEOTIDE SEQUENCE [LARGE SCALE GENOMIC DNA]</scope>
    <source>
        <strain evidence="9">TRI7</strain>
    </source>
</reference>
<organism evidence="8 9">
    <name type="scientific">Bifidobacterium simiarum</name>
    <dbReference type="NCBI Taxonomy" id="2045441"/>
    <lineage>
        <taxon>Bacteria</taxon>
        <taxon>Bacillati</taxon>
        <taxon>Actinomycetota</taxon>
        <taxon>Actinomycetes</taxon>
        <taxon>Bifidobacteriales</taxon>
        <taxon>Bifidobacteriaceae</taxon>
        <taxon>Bifidobacterium</taxon>
    </lineage>
</organism>
<dbReference type="GO" id="GO:0008781">
    <property type="term" value="F:N-acylneuraminate cytidylyltransferase activity"/>
    <property type="evidence" value="ECO:0007669"/>
    <property type="project" value="TreeGrafter"/>
</dbReference>
<dbReference type="SFLD" id="SFLDG01138">
    <property type="entry name" value="C1.6.2:_Deoxy-d-mannose-octulo"/>
    <property type="match status" value="1"/>
</dbReference>
<evidence type="ECO:0000256" key="2">
    <source>
        <dbReference type="ARBA" id="ARBA00005893"/>
    </source>
</evidence>
<evidence type="ECO:0000256" key="1">
    <source>
        <dbReference type="ARBA" id="ARBA00001946"/>
    </source>
</evidence>
<evidence type="ECO:0000256" key="7">
    <source>
        <dbReference type="PIRSR" id="PIRSR006118-2"/>
    </source>
</evidence>
<dbReference type="NCBIfam" id="TIGR01670">
    <property type="entry name" value="KdsC-phosphatas"/>
    <property type="match status" value="1"/>
</dbReference>
<sequence length="160" mass="17703">MIMTVRLLVMDVDGTLTDGRIIIGPDGEALKTFNCKDGYGISHLLPAAGITPMIITGRDSRILEHRAAELHIDELYQGVQDKLPLLHRLTAERGLTPDEVAYIGDDLNDLEAMRFAGVTACPADAVQGIMDIVTYVCRRDGGRGAVREFIEYLIRLNEHR</sequence>
<gene>
    <name evidence="8" type="ORF">CSQ87_08270</name>
</gene>
<evidence type="ECO:0000256" key="3">
    <source>
        <dbReference type="ARBA" id="ARBA00011881"/>
    </source>
</evidence>
<evidence type="ECO:0000256" key="5">
    <source>
        <dbReference type="ARBA" id="ARBA00022801"/>
    </source>
</evidence>
<name>A0A2M9HD43_9BIFI</name>
<keyword evidence="5 8" id="KW-0378">Hydrolase</keyword>
<dbReference type="Proteomes" id="UP000231451">
    <property type="component" value="Unassembled WGS sequence"/>
</dbReference>
<feature type="binding site" evidence="7">
    <location>
        <position position="13"/>
    </location>
    <ligand>
        <name>substrate</name>
    </ligand>
</feature>
<dbReference type="SFLD" id="SFLDG01136">
    <property type="entry name" value="C1.6:_Phosphoserine_Phosphatas"/>
    <property type="match status" value="1"/>
</dbReference>
<comment type="subunit">
    <text evidence="3">Homotetramer.</text>
</comment>
<dbReference type="InterPro" id="IPR023214">
    <property type="entry name" value="HAD_sf"/>
</dbReference>
<dbReference type="EC" id="3.1.3.45" evidence="8"/>
<feature type="binding site" evidence="7">
    <location>
        <position position="11"/>
    </location>
    <ligand>
        <name>Mg(2+)</name>
        <dbReference type="ChEBI" id="CHEBI:18420"/>
    </ligand>
</feature>
<dbReference type="InterPro" id="IPR050793">
    <property type="entry name" value="CMP-NeuNAc_synthase"/>
</dbReference>
<dbReference type="OrthoDB" id="9805604at2"/>
<feature type="binding site" evidence="7">
    <location>
        <position position="105"/>
    </location>
    <ligand>
        <name>Mg(2+)</name>
        <dbReference type="ChEBI" id="CHEBI:18420"/>
    </ligand>
</feature>
<comment type="cofactor">
    <cofactor evidence="1 7">
        <name>Mg(2+)</name>
        <dbReference type="ChEBI" id="CHEBI:18420"/>
    </cofactor>
</comment>
<evidence type="ECO:0000313" key="9">
    <source>
        <dbReference type="Proteomes" id="UP000231451"/>
    </source>
</evidence>
<keyword evidence="9" id="KW-1185">Reference proteome</keyword>
<dbReference type="FunFam" id="3.40.50.1000:FF:000029">
    <property type="entry name" value="3-deoxy-D-manno-octulosonate 8-phosphate phosphatase KdsC"/>
    <property type="match status" value="1"/>
</dbReference>
<dbReference type="SFLD" id="SFLDS00003">
    <property type="entry name" value="Haloacid_Dehalogenase"/>
    <property type="match status" value="1"/>
</dbReference>
<dbReference type="GO" id="GO:0046872">
    <property type="term" value="F:metal ion binding"/>
    <property type="evidence" value="ECO:0007669"/>
    <property type="project" value="UniProtKB-KW"/>
</dbReference>
<dbReference type="CDD" id="cd01630">
    <property type="entry name" value="HAD_KDO-like"/>
    <property type="match status" value="1"/>
</dbReference>
<evidence type="ECO:0000313" key="8">
    <source>
        <dbReference type="EMBL" id="PJM74717.1"/>
    </source>
</evidence>
<dbReference type="EMBL" id="PEBK01000008">
    <property type="protein sequence ID" value="PJM74717.1"/>
    <property type="molecule type" value="Genomic_DNA"/>
</dbReference>
<evidence type="ECO:0000256" key="6">
    <source>
        <dbReference type="ARBA" id="ARBA00022842"/>
    </source>
</evidence>
<dbReference type="Pfam" id="PF00702">
    <property type="entry name" value="Hydrolase"/>
    <property type="match status" value="1"/>
</dbReference>
<dbReference type="SUPFAM" id="SSF56784">
    <property type="entry name" value="HAD-like"/>
    <property type="match status" value="1"/>
</dbReference>
<protein>
    <submittedName>
        <fullName evidence="8">3-deoxy-D-manno-octulosonate 8-phosphate phosphatase</fullName>
        <ecNumber evidence="8">3.1.3.45</ecNumber>
    </submittedName>
</protein>
<dbReference type="PANTHER" id="PTHR21485:SF3">
    <property type="entry name" value="N-ACYLNEURAMINATE CYTIDYLYLTRANSFERASE"/>
    <property type="match status" value="1"/>
</dbReference>
<comment type="similarity">
    <text evidence="2">Belongs to the KdsC family.</text>
</comment>
<proteinExistence type="inferred from homology"/>
<dbReference type="PANTHER" id="PTHR21485">
    <property type="entry name" value="HAD SUPERFAMILY MEMBERS CMAS AND KDSC"/>
    <property type="match status" value="1"/>
</dbReference>
<evidence type="ECO:0000256" key="4">
    <source>
        <dbReference type="ARBA" id="ARBA00022723"/>
    </source>
</evidence>
<keyword evidence="4 7" id="KW-0479">Metal-binding</keyword>
<comment type="caution">
    <text evidence="8">The sequence shown here is derived from an EMBL/GenBank/DDBJ whole genome shotgun (WGS) entry which is preliminary data.</text>
</comment>
<accession>A0A2M9HD43</accession>
<dbReference type="InterPro" id="IPR036412">
    <property type="entry name" value="HAD-like_sf"/>
</dbReference>
<dbReference type="GO" id="GO:0019143">
    <property type="term" value="F:3-deoxy-manno-octulosonate-8-phosphatase activity"/>
    <property type="evidence" value="ECO:0007669"/>
    <property type="project" value="UniProtKB-EC"/>
</dbReference>
<keyword evidence="6 7" id="KW-0460">Magnesium</keyword>
<dbReference type="PIRSF" id="PIRSF006118">
    <property type="entry name" value="KDO8-P_Ptase"/>
    <property type="match status" value="1"/>
</dbReference>